<gene>
    <name evidence="1" type="ORF">BV25DRAFT_1868884</name>
</gene>
<reference evidence="1" key="1">
    <citation type="submission" date="2021-03" db="EMBL/GenBank/DDBJ databases">
        <authorList>
            <consortium name="DOE Joint Genome Institute"/>
            <person name="Ahrendt S."/>
            <person name="Looney B.P."/>
            <person name="Miyauchi S."/>
            <person name="Morin E."/>
            <person name="Drula E."/>
            <person name="Courty P.E."/>
            <person name="Chicoki N."/>
            <person name="Fauchery L."/>
            <person name="Kohler A."/>
            <person name="Kuo A."/>
            <person name="Labutti K."/>
            <person name="Pangilinan J."/>
            <person name="Lipzen A."/>
            <person name="Riley R."/>
            <person name="Andreopoulos W."/>
            <person name="He G."/>
            <person name="Johnson J."/>
            <person name="Barry K.W."/>
            <person name="Grigoriev I.V."/>
            <person name="Nagy L."/>
            <person name="Hibbett D."/>
            <person name="Henrissat B."/>
            <person name="Matheny P.B."/>
            <person name="Labbe J."/>
            <person name="Martin F."/>
        </authorList>
    </citation>
    <scope>NUCLEOTIDE SEQUENCE</scope>
    <source>
        <strain evidence="1">HHB10654</strain>
    </source>
</reference>
<proteinExistence type="predicted"/>
<name>A0ACB8T9W4_9AGAM</name>
<evidence type="ECO:0000313" key="1">
    <source>
        <dbReference type="EMBL" id="KAI0065095.1"/>
    </source>
</evidence>
<dbReference type="EMBL" id="MU277196">
    <property type="protein sequence ID" value="KAI0065095.1"/>
    <property type="molecule type" value="Genomic_DNA"/>
</dbReference>
<sequence length="419" mass="46041">MSRSLLLATLVASLAWFVWRNGRIVRTLLSTPELPVAYYAGGKHDNHCEISDSDGMKFCEDARFWDRLDEDGRIVDRVLLASCDPSRLSWNTVMGPLKDPQPRGAIWMYRIRDNAAVPQRVVFEGYPNGHDFHPLGFDTSTLFVTNHARERSTIEQFTLSWDTPYRAQWVQTLSIPEFVSPNSITLTSRTSFYLSQDHYFTRRLPGIIGKTIPLMESLLALPLGWVAHVAVSTPPDQKTSYSIAVPHVPFANGVALSPVGGGTLVAVASTTLGEIHFYTRNPATHALTLADRVSVPFAPDNIAFDDAGVLLVAGHPHFPSLAAVANNRSAARSPSWILTIGRRESETLLPEAYDLHAPVSASRRAPVSQKYDVQTVYQSNGTAFQSSSTALRDTESGKIYATGLYEAGILVCSPQSAAR</sequence>
<reference evidence="1" key="2">
    <citation type="journal article" date="2022" name="New Phytol.">
        <title>Evolutionary transition to the ectomycorrhizal habit in the genomes of a hyperdiverse lineage of mushroom-forming fungi.</title>
        <authorList>
            <person name="Looney B."/>
            <person name="Miyauchi S."/>
            <person name="Morin E."/>
            <person name="Drula E."/>
            <person name="Courty P.E."/>
            <person name="Kohler A."/>
            <person name="Kuo A."/>
            <person name="LaButti K."/>
            <person name="Pangilinan J."/>
            <person name="Lipzen A."/>
            <person name="Riley R."/>
            <person name="Andreopoulos W."/>
            <person name="He G."/>
            <person name="Johnson J."/>
            <person name="Nolan M."/>
            <person name="Tritt A."/>
            <person name="Barry K.W."/>
            <person name="Grigoriev I.V."/>
            <person name="Nagy L.G."/>
            <person name="Hibbett D."/>
            <person name="Henrissat B."/>
            <person name="Matheny P.B."/>
            <person name="Labbe J."/>
            <person name="Martin F.M."/>
        </authorList>
    </citation>
    <scope>NUCLEOTIDE SEQUENCE</scope>
    <source>
        <strain evidence="1">HHB10654</strain>
    </source>
</reference>
<keyword evidence="2" id="KW-1185">Reference proteome</keyword>
<organism evidence="1 2">
    <name type="scientific">Artomyces pyxidatus</name>
    <dbReference type="NCBI Taxonomy" id="48021"/>
    <lineage>
        <taxon>Eukaryota</taxon>
        <taxon>Fungi</taxon>
        <taxon>Dikarya</taxon>
        <taxon>Basidiomycota</taxon>
        <taxon>Agaricomycotina</taxon>
        <taxon>Agaricomycetes</taxon>
        <taxon>Russulales</taxon>
        <taxon>Auriscalpiaceae</taxon>
        <taxon>Artomyces</taxon>
    </lineage>
</organism>
<protein>
    <submittedName>
        <fullName evidence="1">Uncharacterized protein</fullName>
    </submittedName>
</protein>
<evidence type="ECO:0000313" key="2">
    <source>
        <dbReference type="Proteomes" id="UP000814140"/>
    </source>
</evidence>
<dbReference type="Proteomes" id="UP000814140">
    <property type="component" value="Unassembled WGS sequence"/>
</dbReference>
<comment type="caution">
    <text evidence="1">The sequence shown here is derived from an EMBL/GenBank/DDBJ whole genome shotgun (WGS) entry which is preliminary data.</text>
</comment>
<accession>A0ACB8T9W4</accession>